<dbReference type="Proteomes" id="UP000262939">
    <property type="component" value="Unassembled WGS sequence"/>
</dbReference>
<dbReference type="InterPro" id="IPR020393">
    <property type="entry name" value="Uncharacterised_YusU"/>
</dbReference>
<dbReference type="RefSeq" id="WP_117322454.1">
    <property type="nucleotide sequence ID" value="NZ_QVTD01000005.1"/>
</dbReference>
<accession>A0A372LDP1</accession>
<keyword evidence="2" id="KW-1185">Reference proteome</keyword>
<evidence type="ECO:0000313" key="1">
    <source>
        <dbReference type="EMBL" id="RFU63818.1"/>
    </source>
</evidence>
<dbReference type="OrthoDB" id="2619783at2"/>
<protein>
    <submittedName>
        <fullName evidence="1">DUF2573 family protein</fullName>
    </submittedName>
</protein>
<comment type="caution">
    <text evidence="1">The sequence shown here is derived from an EMBL/GenBank/DDBJ whole genome shotgun (WGS) entry which is preliminary data.</text>
</comment>
<reference evidence="1 2" key="1">
    <citation type="submission" date="2018-08" db="EMBL/GenBank/DDBJ databases">
        <title>Bacillus chawlae sp. nov., Bacillus glennii sp. nov., and Bacillus saganii sp. nov. Isolated from the Vehicle Assembly Building at Kennedy Space Center where the Viking Spacecraft were Assembled.</title>
        <authorList>
            <person name="Seuylemezian A."/>
            <person name="Vaishampayan P."/>
        </authorList>
    </citation>
    <scope>NUCLEOTIDE SEQUENCE [LARGE SCALE GENOMIC DNA]</scope>
    <source>
        <strain evidence="1 2">V44-8</strain>
    </source>
</reference>
<dbReference type="Pfam" id="PF10835">
    <property type="entry name" value="DUF2573"/>
    <property type="match status" value="1"/>
</dbReference>
<dbReference type="AlphaFoldDB" id="A0A372LDP1"/>
<gene>
    <name evidence="1" type="ORF">D0466_10155</name>
</gene>
<dbReference type="EMBL" id="QVTD01000005">
    <property type="protein sequence ID" value="RFU63818.1"/>
    <property type="molecule type" value="Genomic_DNA"/>
</dbReference>
<name>A0A372LDP1_9BACI</name>
<evidence type="ECO:0000313" key="2">
    <source>
        <dbReference type="Proteomes" id="UP000262939"/>
    </source>
</evidence>
<sequence>MDKEFDSKFAALLEKYTELLTGEKGPELQEKVRYWALYTYIAKSMPALAKHWNETHPDAKSSLMEIIKEIKQLNDAHRSGQKADGKQAD</sequence>
<organism evidence="1 2">
    <name type="scientific">Peribacillus glennii</name>
    <dbReference type="NCBI Taxonomy" id="2303991"/>
    <lineage>
        <taxon>Bacteria</taxon>
        <taxon>Bacillati</taxon>
        <taxon>Bacillota</taxon>
        <taxon>Bacilli</taxon>
        <taxon>Bacillales</taxon>
        <taxon>Bacillaceae</taxon>
        <taxon>Peribacillus</taxon>
    </lineage>
</organism>
<proteinExistence type="predicted"/>